<proteinExistence type="predicted"/>
<accession>A0A0X3PAI7</accession>
<dbReference type="GO" id="GO:0005525">
    <property type="term" value="F:GTP binding"/>
    <property type="evidence" value="ECO:0007669"/>
    <property type="project" value="UniProtKB-KW"/>
</dbReference>
<dbReference type="Pfam" id="PF00071">
    <property type="entry name" value="Ras"/>
    <property type="match status" value="1"/>
</dbReference>
<dbReference type="PRINTS" id="PR00449">
    <property type="entry name" value="RASTRNSFRMNG"/>
</dbReference>
<evidence type="ECO:0000256" key="2">
    <source>
        <dbReference type="ARBA" id="ARBA00023134"/>
    </source>
</evidence>
<dbReference type="FunFam" id="3.40.50.300:FF:000808">
    <property type="entry name" value="Small GTP-binding protein, putative"/>
    <property type="match status" value="1"/>
</dbReference>
<dbReference type="InterPro" id="IPR005225">
    <property type="entry name" value="Small_GTP-bd"/>
</dbReference>
<feature type="non-terminal residue" evidence="4">
    <location>
        <position position="1"/>
    </location>
</feature>
<dbReference type="Gene3D" id="3.40.50.300">
    <property type="entry name" value="P-loop containing nucleotide triphosphate hydrolases"/>
    <property type="match status" value="1"/>
</dbReference>
<sequence length="310" mass="34466">EFACRPNGSPLARATNAAADNFGRPIVCVNPMAQLMSTGWAEGDDASGRRPRPCSMGPITSATSNGKPNSLASKVAHTMNRIEGMKRRDARLRRNDDGEHFDARFKVVLLGDSGVGKTSLIRSAMGEDFNPSMISTIGIDFVNRTYQVENYNLQLQIWDTAGQERYRSLATSSFRDAKAFIIVYDITYLASFTRIREAWLPLTDSNSNEPVPVFFVGNKSDLVRIRQVPVADVEKLAHQQYAHGVFETSARTGNNVNALFQAVAESMLSTWGVPKASMDEKRIQLHEVPADDHGRKKRRKKGLNKLRCCQ</sequence>
<dbReference type="PROSITE" id="PS51419">
    <property type="entry name" value="RAB"/>
    <property type="match status" value="1"/>
</dbReference>
<organism evidence="4">
    <name type="scientific">Schistocephalus solidus</name>
    <name type="common">Tapeworm</name>
    <dbReference type="NCBI Taxonomy" id="70667"/>
    <lineage>
        <taxon>Eukaryota</taxon>
        <taxon>Metazoa</taxon>
        <taxon>Spiralia</taxon>
        <taxon>Lophotrochozoa</taxon>
        <taxon>Platyhelminthes</taxon>
        <taxon>Cestoda</taxon>
        <taxon>Eucestoda</taxon>
        <taxon>Diphyllobothriidea</taxon>
        <taxon>Diphyllobothriidae</taxon>
        <taxon>Schistocephalus</taxon>
    </lineage>
</organism>
<dbReference type="PROSITE" id="PS51421">
    <property type="entry name" value="RAS"/>
    <property type="match status" value="1"/>
</dbReference>
<keyword evidence="2" id="KW-0342">GTP-binding</keyword>
<dbReference type="GO" id="GO:0003924">
    <property type="term" value="F:GTPase activity"/>
    <property type="evidence" value="ECO:0007669"/>
    <property type="project" value="InterPro"/>
</dbReference>
<evidence type="ECO:0000256" key="1">
    <source>
        <dbReference type="ARBA" id="ARBA00022741"/>
    </source>
</evidence>
<dbReference type="SMART" id="SM00174">
    <property type="entry name" value="RHO"/>
    <property type="match status" value="1"/>
</dbReference>
<dbReference type="SMART" id="SM00176">
    <property type="entry name" value="RAN"/>
    <property type="match status" value="1"/>
</dbReference>
<dbReference type="InterPro" id="IPR050227">
    <property type="entry name" value="Rab"/>
</dbReference>
<protein>
    <submittedName>
        <fullName evidence="4">Uncharacterized protein</fullName>
    </submittedName>
</protein>
<name>A0A0X3PAI7_SCHSO</name>
<dbReference type="SMART" id="SM00173">
    <property type="entry name" value="RAS"/>
    <property type="match status" value="1"/>
</dbReference>
<dbReference type="InterPro" id="IPR027417">
    <property type="entry name" value="P-loop_NTPase"/>
</dbReference>
<dbReference type="PROSITE" id="PS51420">
    <property type="entry name" value="RHO"/>
    <property type="match status" value="1"/>
</dbReference>
<evidence type="ECO:0000313" key="4">
    <source>
        <dbReference type="EMBL" id="JAP48859.1"/>
    </source>
</evidence>
<reference evidence="4" key="1">
    <citation type="submission" date="2016-01" db="EMBL/GenBank/DDBJ databases">
        <title>Reference transcriptome for the parasite Schistocephalus solidus: insights into the molecular evolution of parasitism.</title>
        <authorList>
            <person name="Hebert F.O."/>
            <person name="Grambauer S."/>
            <person name="Barber I."/>
            <person name="Landry C.R."/>
            <person name="Aubin-Horth N."/>
        </authorList>
    </citation>
    <scope>NUCLEOTIDE SEQUENCE</scope>
</reference>
<feature type="region of interest" description="Disordered" evidence="3">
    <location>
        <begin position="40"/>
        <end position="69"/>
    </location>
</feature>
<gene>
    <name evidence="4" type="ORF">TR152869</name>
</gene>
<feature type="compositionally biased region" description="Polar residues" evidence="3">
    <location>
        <begin position="58"/>
        <end position="69"/>
    </location>
</feature>
<dbReference type="SUPFAM" id="SSF52540">
    <property type="entry name" value="P-loop containing nucleoside triphosphate hydrolases"/>
    <property type="match status" value="1"/>
</dbReference>
<dbReference type="EMBL" id="GEEE01014366">
    <property type="protein sequence ID" value="JAP48859.1"/>
    <property type="molecule type" value="Transcribed_RNA"/>
</dbReference>
<dbReference type="CDD" id="cd00154">
    <property type="entry name" value="Rab"/>
    <property type="match status" value="1"/>
</dbReference>
<keyword evidence="1" id="KW-0547">Nucleotide-binding</keyword>
<dbReference type="AlphaFoldDB" id="A0A0X3PAI7"/>
<dbReference type="SMART" id="SM00175">
    <property type="entry name" value="RAB"/>
    <property type="match status" value="1"/>
</dbReference>
<evidence type="ECO:0000256" key="3">
    <source>
        <dbReference type="SAM" id="MobiDB-lite"/>
    </source>
</evidence>
<dbReference type="InterPro" id="IPR001806">
    <property type="entry name" value="Small_GTPase"/>
</dbReference>
<dbReference type="NCBIfam" id="TIGR00231">
    <property type="entry name" value="small_GTP"/>
    <property type="match status" value="1"/>
</dbReference>
<dbReference type="PANTHER" id="PTHR47977">
    <property type="entry name" value="RAS-RELATED PROTEIN RAB"/>
    <property type="match status" value="1"/>
</dbReference>